<keyword evidence="1" id="KW-0175">Coiled coil</keyword>
<dbReference type="RefSeq" id="XP_004338267.1">
    <property type="nucleotide sequence ID" value="XM_004338219.1"/>
</dbReference>
<dbReference type="VEuPathDB" id="AmoebaDB:ACA1_310830"/>
<accession>L8GSS4</accession>
<gene>
    <name evidence="3" type="ORF">ACA1_310830</name>
</gene>
<feature type="compositionally biased region" description="Low complexity" evidence="2">
    <location>
        <begin position="402"/>
        <end position="422"/>
    </location>
</feature>
<dbReference type="Proteomes" id="UP000011083">
    <property type="component" value="Unassembled WGS sequence"/>
</dbReference>
<evidence type="ECO:0000256" key="1">
    <source>
        <dbReference type="SAM" id="Coils"/>
    </source>
</evidence>
<evidence type="ECO:0000313" key="4">
    <source>
        <dbReference type="Proteomes" id="UP000011083"/>
    </source>
</evidence>
<feature type="compositionally biased region" description="Basic and acidic residues" evidence="2">
    <location>
        <begin position="430"/>
        <end position="452"/>
    </location>
</feature>
<organism evidence="3 4">
    <name type="scientific">Acanthamoeba castellanii (strain ATCC 30010 / Neff)</name>
    <dbReference type="NCBI Taxonomy" id="1257118"/>
    <lineage>
        <taxon>Eukaryota</taxon>
        <taxon>Amoebozoa</taxon>
        <taxon>Discosea</taxon>
        <taxon>Longamoebia</taxon>
        <taxon>Centramoebida</taxon>
        <taxon>Acanthamoebidae</taxon>
        <taxon>Acanthamoeba</taxon>
    </lineage>
</organism>
<feature type="compositionally biased region" description="Acidic residues" evidence="2">
    <location>
        <begin position="380"/>
        <end position="390"/>
    </location>
</feature>
<keyword evidence="4" id="KW-1185">Reference proteome</keyword>
<feature type="region of interest" description="Disordered" evidence="2">
    <location>
        <begin position="113"/>
        <end position="193"/>
    </location>
</feature>
<dbReference type="GeneID" id="14916932"/>
<proteinExistence type="predicted"/>
<name>L8GSS4_ACACF</name>
<feature type="compositionally biased region" description="Basic and acidic residues" evidence="2">
    <location>
        <begin position="114"/>
        <end position="152"/>
    </location>
</feature>
<feature type="coiled-coil region" evidence="1">
    <location>
        <begin position="8"/>
        <end position="91"/>
    </location>
</feature>
<dbReference type="KEGG" id="acan:ACA1_310830"/>
<protein>
    <submittedName>
        <fullName evidence="3">Uncharacterized protein</fullName>
    </submittedName>
</protein>
<feature type="coiled-coil region" evidence="1">
    <location>
        <begin position="250"/>
        <end position="305"/>
    </location>
</feature>
<dbReference type="OMA" id="DREMKWL"/>
<evidence type="ECO:0000313" key="3">
    <source>
        <dbReference type="EMBL" id="ELR16254.1"/>
    </source>
</evidence>
<evidence type="ECO:0000256" key="2">
    <source>
        <dbReference type="SAM" id="MobiDB-lite"/>
    </source>
</evidence>
<sequence length="452" mass="51257">MEEMEYTIGVQKEALADLEKSLEEKERTLATVQEQNGQLVAALKKAAQEAKDLGDAKSDLDIELSKHQLQLSTAQSEVATLREKVNKLEAERKLIAGTAAAVAARPPSLQAELEALRSKEKVAGEEERRSREAEEREQKQRVEREWEEREKQLLQSHQQEVEARRALETQMRREQEEREQRERESDRERARERATLQQALGEKEAQVLQLTEELKRREQERLDREMKWLLEQQEATAKLKELTDQAATRDDGAENEIQALRGVIENAKRERQKLRLRNKELDDELKRLVQELRQAEDRYARLRLRAQAGGGFFASLFSCCLPVQSNLPLHHDGIALPETTGESADQELRVMTRTTSNSISSNKRRPVVMSPKRPLIQGGEDYDDDDDELEPAVHGAGVGLGRRSLLSRVEDSSSSGSGVSSGAVTPDTSEAEKESEGKSEGESERDWPRVLV</sequence>
<reference evidence="3 4" key="1">
    <citation type="journal article" date="2013" name="Genome Biol.">
        <title>Genome of Acanthamoeba castellanii highlights extensive lateral gene transfer and early evolution of tyrosine kinase signaling.</title>
        <authorList>
            <person name="Clarke M."/>
            <person name="Lohan A.J."/>
            <person name="Liu B."/>
            <person name="Lagkouvardos I."/>
            <person name="Roy S."/>
            <person name="Zafar N."/>
            <person name="Bertelli C."/>
            <person name="Schilde C."/>
            <person name="Kianianmomeni A."/>
            <person name="Burglin T.R."/>
            <person name="Frech C."/>
            <person name="Turcotte B."/>
            <person name="Kopec K.O."/>
            <person name="Synnott J.M."/>
            <person name="Choo C."/>
            <person name="Paponov I."/>
            <person name="Finkler A."/>
            <person name="Soon Heng Tan C."/>
            <person name="Hutchins A.P."/>
            <person name="Weinmeier T."/>
            <person name="Rattei T."/>
            <person name="Chu J.S."/>
            <person name="Gimenez G."/>
            <person name="Irimia M."/>
            <person name="Rigden D.J."/>
            <person name="Fitzpatrick D.A."/>
            <person name="Lorenzo-Morales J."/>
            <person name="Bateman A."/>
            <person name="Chiu C.H."/>
            <person name="Tang P."/>
            <person name="Hegemann P."/>
            <person name="Fromm H."/>
            <person name="Raoult D."/>
            <person name="Greub G."/>
            <person name="Miranda-Saavedra D."/>
            <person name="Chen N."/>
            <person name="Nash P."/>
            <person name="Ginger M.L."/>
            <person name="Horn M."/>
            <person name="Schaap P."/>
            <person name="Caler L."/>
            <person name="Loftus B."/>
        </authorList>
    </citation>
    <scope>NUCLEOTIDE SEQUENCE [LARGE SCALE GENOMIC DNA]</scope>
    <source>
        <strain evidence="3 4">Neff</strain>
    </source>
</reference>
<feature type="region of interest" description="Disordered" evidence="2">
    <location>
        <begin position="353"/>
        <end position="452"/>
    </location>
</feature>
<feature type="compositionally biased region" description="Basic and acidic residues" evidence="2">
    <location>
        <begin position="159"/>
        <end position="193"/>
    </location>
</feature>
<dbReference type="AlphaFoldDB" id="L8GSS4"/>
<dbReference type="EMBL" id="KB008002">
    <property type="protein sequence ID" value="ELR16254.1"/>
    <property type="molecule type" value="Genomic_DNA"/>
</dbReference>